<dbReference type="STRING" id="1121883.SAMN02745226_01802"/>
<evidence type="ECO:0000256" key="12">
    <source>
        <dbReference type="ARBA" id="ARBA00033999"/>
    </source>
</evidence>
<evidence type="ECO:0000256" key="3">
    <source>
        <dbReference type="ARBA" id="ARBA00013149"/>
    </source>
</evidence>
<comment type="catalytic activity">
    <reaction evidence="12">
        <text>cyclobutadipyrimidine (in DNA) = 2 pyrimidine residues (in DNA).</text>
        <dbReference type="EC" id="4.1.99.3"/>
    </reaction>
</comment>
<protein>
    <recommendedName>
        <fullName evidence="4">Deoxyribodipyrimidine photo-lyase</fullName>
        <ecNumber evidence="3">4.1.99.3</ecNumber>
    </recommendedName>
    <alternativeName>
        <fullName evidence="11">DNA photolyase</fullName>
    </alternativeName>
</protein>
<evidence type="ECO:0000256" key="4">
    <source>
        <dbReference type="ARBA" id="ARBA00014046"/>
    </source>
</evidence>
<dbReference type="Pfam" id="PF00875">
    <property type="entry name" value="DNA_photolyase"/>
    <property type="match status" value="1"/>
</dbReference>
<dbReference type="EC" id="4.1.99.3" evidence="3"/>
<evidence type="ECO:0000256" key="2">
    <source>
        <dbReference type="ARBA" id="ARBA00006409"/>
    </source>
</evidence>
<dbReference type="GO" id="GO:0009650">
    <property type="term" value="P:UV protection"/>
    <property type="evidence" value="ECO:0007669"/>
    <property type="project" value="UniProtKB-ARBA"/>
</dbReference>
<evidence type="ECO:0000259" key="13">
    <source>
        <dbReference type="PROSITE" id="PS51645"/>
    </source>
</evidence>
<dbReference type="PROSITE" id="PS51645">
    <property type="entry name" value="PHR_CRY_ALPHA_BETA"/>
    <property type="match status" value="1"/>
</dbReference>
<keyword evidence="7" id="KW-0274">FAD</keyword>
<dbReference type="FunFam" id="1.10.579.10:FF:000002">
    <property type="entry name" value="Deoxyribodipyrimidine photolyase"/>
    <property type="match status" value="1"/>
</dbReference>
<accession>A0A1M7TBT5</accession>
<dbReference type="FunFam" id="3.40.50.620:FF:000110">
    <property type="entry name" value="Deoxyribodipyrimidine photolyase"/>
    <property type="match status" value="1"/>
</dbReference>
<proteinExistence type="inferred from homology"/>
<evidence type="ECO:0000256" key="8">
    <source>
        <dbReference type="ARBA" id="ARBA00023125"/>
    </source>
</evidence>
<keyword evidence="6" id="KW-0227">DNA damage</keyword>
<dbReference type="SUPFAM" id="SSF52425">
    <property type="entry name" value="Cryptochrome/photolyase, N-terminal domain"/>
    <property type="match status" value="1"/>
</dbReference>
<reference evidence="15" key="1">
    <citation type="submission" date="2016-12" db="EMBL/GenBank/DDBJ databases">
        <authorList>
            <person name="Varghese N."/>
            <person name="Submissions S."/>
        </authorList>
    </citation>
    <scope>NUCLEOTIDE SEQUENCE [LARGE SCALE GENOMIC DNA]</scope>
    <source>
        <strain evidence="15">DSM 13020</strain>
    </source>
</reference>
<evidence type="ECO:0000256" key="9">
    <source>
        <dbReference type="ARBA" id="ARBA00023204"/>
    </source>
</evidence>
<gene>
    <name evidence="14" type="ORF">SAMN02745226_01802</name>
</gene>
<feature type="domain" description="Photolyase/cryptochrome alpha/beta" evidence="13">
    <location>
        <begin position="22"/>
        <end position="152"/>
    </location>
</feature>
<dbReference type="GO" id="GO:0000719">
    <property type="term" value="P:photoreactive repair"/>
    <property type="evidence" value="ECO:0007669"/>
    <property type="project" value="TreeGrafter"/>
</dbReference>
<dbReference type="Proteomes" id="UP000184207">
    <property type="component" value="Unassembled WGS sequence"/>
</dbReference>
<dbReference type="InterPro" id="IPR036134">
    <property type="entry name" value="Crypto/Photolyase_FAD-like_sf"/>
</dbReference>
<dbReference type="Gene3D" id="1.25.40.80">
    <property type="match status" value="1"/>
</dbReference>
<dbReference type="FunFam" id="1.25.40.80:FF:000004">
    <property type="entry name" value="Deoxyribodipyrimidine photolyase"/>
    <property type="match status" value="1"/>
</dbReference>
<comment type="similarity">
    <text evidence="2">Belongs to the DNA photolyase class-2 family.</text>
</comment>
<evidence type="ECO:0000313" key="14">
    <source>
        <dbReference type="EMBL" id="SHN68146.1"/>
    </source>
</evidence>
<keyword evidence="15" id="KW-1185">Reference proteome</keyword>
<dbReference type="InterPro" id="IPR036155">
    <property type="entry name" value="Crypto/Photolyase_N_sf"/>
</dbReference>
<dbReference type="AlphaFoldDB" id="A0A1M7TBT5"/>
<keyword evidence="8" id="KW-0238">DNA-binding</keyword>
<dbReference type="InterPro" id="IPR014729">
    <property type="entry name" value="Rossmann-like_a/b/a_fold"/>
</dbReference>
<evidence type="ECO:0000313" key="15">
    <source>
        <dbReference type="Proteomes" id="UP000184207"/>
    </source>
</evidence>
<evidence type="ECO:0000256" key="6">
    <source>
        <dbReference type="ARBA" id="ARBA00022763"/>
    </source>
</evidence>
<evidence type="ECO:0000256" key="1">
    <source>
        <dbReference type="ARBA" id="ARBA00001974"/>
    </source>
</evidence>
<organism evidence="14 15">
    <name type="scientific">Fervidobacterium gondwanense DSM 13020</name>
    <dbReference type="NCBI Taxonomy" id="1121883"/>
    <lineage>
        <taxon>Bacteria</taxon>
        <taxon>Thermotogati</taxon>
        <taxon>Thermotogota</taxon>
        <taxon>Thermotogae</taxon>
        <taxon>Thermotogales</taxon>
        <taxon>Fervidobacteriaceae</taxon>
        <taxon>Fervidobacterium</taxon>
    </lineage>
</organism>
<dbReference type="InterPro" id="IPR008148">
    <property type="entry name" value="DNA_photolyase_2"/>
</dbReference>
<dbReference type="EMBL" id="FRDJ01000013">
    <property type="protein sequence ID" value="SHN68146.1"/>
    <property type="molecule type" value="Genomic_DNA"/>
</dbReference>
<comment type="cofactor">
    <cofactor evidence="1">
        <name>FAD</name>
        <dbReference type="ChEBI" id="CHEBI:57692"/>
    </cofactor>
</comment>
<evidence type="ECO:0000256" key="10">
    <source>
        <dbReference type="ARBA" id="ARBA00023239"/>
    </source>
</evidence>
<evidence type="ECO:0000256" key="7">
    <source>
        <dbReference type="ARBA" id="ARBA00022827"/>
    </source>
</evidence>
<dbReference type="SUPFAM" id="SSF48173">
    <property type="entry name" value="Cryptochrome/photolyase FAD-binding domain"/>
    <property type="match status" value="1"/>
</dbReference>
<dbReference type="NCBIfam" id="TIGR00591">
    <property type="entry name" value="phr2"/>
    <property type="match status" value="1"/>
</dbReference>
<evidence type="ECO:0000256" key="11">
    <source>
        <dbReference type="ARBA" id="ARBA00031671"/>
    </source>
</evidence>
<dbReference type="PANTHER" id="PTHR10211:SF0">
    <property type="entry name" value="DEOXYRIBODIPYRIMIDINE PHOTO-LYASE"/>
    <property type="match status" value="1"/>
</dbReference>
<dbReference type="PROSITE" id="PS01083">
    <property type="entry name" value="DNA_PHOTOLYASES_2_1"/>
    <property type="match status" value="1"/>
</dbReference>
<keyword evidence="10 14" id="KW-0456">Lyase</keyword>
<evidence type="ECO:0000256" key="5">
    <source>
        <dbReference type="ARBA" id="ARBA00022630"/>
    </source>
</evidence>
<dbReference type="InterPro" id="IPR052219">
    <property type="entry name" value="Photolyase_Class-2"/>
</dbReference>
<dbReference type="InterPro" id="IPR006050">
    <property type="entry name" value="DNA_photolyase_N"/>
</dbReference>
<name>A0A1M7TBT5_FERGO</name>
<dbReference type="Gene3D" id="3.40.50.620">
    <property type="entry name" value="HUPs"/>
    <property type="match status" value="1"/>
</dbReference>
<keyword evidence="5" id="KW-0285">Flavoprotein</keyword>
<sequence length="434" mass="50845">MPIEIHSERFRKLKEANTVKKRPVIYWMQRDQRFEDNWALLFAQRIAIENDVPLIVCFNIVSSFLNATIRQYDFMLKGLKETQDRLLEYNIPLVFTFGAATESLLTFLESLKPSFFVTDFNPLRTVKEWKKKIIESIDATVYEVDAHNITPAFWISQKQEYGAYTLRPKIQKVLSNFLREFPKPQKMPYSNLSVVDFDMLNVEKTIELLNVDKTIKPLEKPLPGAQMGFEIMNEFIKERLKFYANLKNDPTVDGTSNLSPYLHFGQISPQRVALEVIKLKEKYPESAEAFLEELIVRRELADNFCLYNENYDSLEGFPDWARKSLEKHVQDKREYVYTLEDLENAETHDSLWNAAQLQLLKTGYMHGYMRMYWAKKILEWTTTPAEALKYAIYLNDKYELDGRDPNGYAGIAWAIGGVHIDLGKKEQSSEWFNI</sequence>
<dbReference type="PANTHER" id="PTHR10211">
    <property type="entry name" value="DEOXYRIBODIPYRIMIDINE PHOTOLYASE"/>
    <property type="match status" value="1"/>
</dbReference>
<dbReference type="GO" id="GO:0003677">
    <property type="term" value="F:DNA binding"/>
    <property type="evidence" value="ECO:0007669"/>
    <property type="project" value="UniProtKB-KW"/>
</dbReference>
<dbReference type="GO" id="GO:0003904">
    <property type="term" value="F:deoxyribodipyrimidine photo-lyase activity"/>
    <property type="evidence" value="ECO:0007669"/>
    <property type="project" value="UniProtKB-EC"/>
</dbReference>
<dbReference type="RefSeq" id="WP_218587318.1">
    <property type="nucleotide sequence ID" value="NZ_FRDJ01000013.1"/>
</dbReference>
<dbReference type="InterPro" id="IPR032673">
    <property type="entry name" value="DNA_photolyase_2_CS"/>
</dbReference>
<dbReference type="Gene3D" id="1.10.579.10">
    <property type="entry name" value="DNA Cyclobutane Dipyrimidine Photolyase, subunit A, domain 3"/>
    <property type="match status" value="1"/>
</dbReference>
<keyword evidence="9" id="KW-0234">DNA repair</keyword>